<dbReference type="InterPro" id="IPR007848">
    <property type="entry name" value="Small_mtfrase_dom"/>
</dbReference>
<accession>A0A8J2TXH8</accession>
<evidence type="ECO:0000256" key="1">
    <source>
        <dbReference type="ARBA" id="ARBA00022603"/>
    </source>
</evidence>
<dbReference type="CDD" id="cd02440">
    <property type="entry name" value="AdoMet_MTases"/>
    <property type="match status" value="1"/>
</dbReference>
<proteinExistence type="predicted"/>
<evidence type="ECO:0000256" key="2">
    <source>
        <dbReference type="ARBA" id="ARBA00022679"/>
    </source>
</evidence>
<evidence type="ECO:0000313" key="5">
    <source>
        <dbReference type="Proteomes" id="UP000616114"/>
    </source>
</evidence>
<evidence type="ECO:0000259" key="3">
    <source>
        <dbReference type="Pfam" id="PF05175"/>
    </source>
</evidence>
<dbReference type="GO" id="GO:0008757">
    <property type="term" value="F:S-adenosylmethionine-dependent methyltransferase activity"/>
    <property type="evidence" value="ECO:0007669"/>
    <property type="project" value="InterPro"/>
</dbReference>
<dbReference type="RefSeq" id="WP_188550132.1">
    <property type="nucleotide sequence ID" value="NZ_BMFY01000004.1"/>
</dbReference>
<dbReference type="Proteomes" id="UP000616114">
    <property type="component" value="Unassembled WGS sequence"/>
</dbReference>
<keyword evidence="2" id="KW-0808">Transferase</keyword>
<feature type="domain" description="Methyltransferase small" evidence="3">
    <location>
        <begin position="29"/>
        <end position="173"/>
    </location>
</feature>
<dbReference type="PANTHER" id="PTHR47816:SF4">
    <property type="entry name" value="RIBOSOMAL RNA SMALL SUBUNIT METHYLTRANSFERASE C"/>
    <property type="match status" value="1"/>
</dbReference>
<dbReference type="AlphaFoldDB" id="A0A8J2TXH8"/>
<dbReference type="EMBL" id="BMFY01000004">
    <property type="protein sequence ID" value="GGA11760.1"/>
    <property type="molecule type" value="Genomic_DNA"/>
</dbReference>
<protein>
    <submittedName>
        <fullName evidence="4">16S RNA G1207 methylase RsmC</fullName>
    </submittedName>
</protein>
<dbReference type="InterPro" id="IPR046977">
    <property type="entry name" value="RsmC/RlmG"/>
</dbReference>
<gene>
    <name evidence="4" type="ORF">GCM10011333_13300</name>
</gene>
<keyword evidence="1 4" id="KW-0489">Methyltransferase</keyword>
<dbReference type="GO" id="GO:0032259">
    <property type="term" value="P:methylation"/>
    <property type="evidence" value="ECO:0007669"/>
    <property type="project" value="UniProtKB-KW"/>
</dbReference>
<dbReference type="SUPFAM" id="SSF53335">
    <property type="entry name" value="S-adenosyl-L-methionine-dependent methyltransferases"/>
    <property type="match status" value="1"/>
</dbReference>
<dbReference type="InterPro" id="IPR029063">
    <property type="entry name" value="SAM-dependent_MTases_sf"/>
</dbReference>
<name>A0A8J2TXH8_9MICO</name>
<dbReference type="Pfam" id="PF05175">
    <property type="entry name" value="MTS"/>
    <property type="match status" value="1"/>
</dbReference>
<dbReference type="PANTHER" id="PTHR47816">
    <property type="entry name" value="RIBOSOMAL RNA SMALL SUBUNIT METHYLTRANSFERASE C"/>
    <property type="match status" value="1"/>
</dbReference>
<comment type="caution">
    <text evidence="4">The sequence shown here is derived from an EMBL/GenBank/DDBJ whole genome shotgun (WGS) entry which is preliminary data.</text>
</comment>
<organism evidence="4 5">
    <name type="scientific">Sediminivirga luteola</name>
    <dbReference type="NCBI Taxonomy" id="1774748"/>
    <lineage>
        <taxon>Bacteria</taxon>
        <taxon>Bacillati</taxon>
        <taxon>Actinomycetota</taxon>
        <taxon>Actinomycetes</taxon>
        <taxon>Micrococcales</taxon>
        <taxon>Brevibacteriaceae</taxon>
        <taxon>Sediminivirga</taxon>
    </lineage>
</organism>
<keyword evidence="5" id="KW-1185">Reference proteome</keyword>
<dbReference type="Gene3D" id="3.40.50.150">
    <property type="entry name" value="Vaccinia Virus protein VP39"/>
    <property type="match status" value="1"/>
</dbReference>
<reference evidence="4" key="2">
    <citation type="submission" date="2020-09" db="EMBL/GenBank/DDBJ databases">
        <authorList>
            <person name="Sun Q."/>
            <person name="Zhou Y."/>
        </authorList>
    </citation>
    <scope>NUCLEOTIDE SEQUENCE</scope>
    <source>
        <strain evidence="4">CGMCC 1.12785</strain>
    </source>
</reference>
<sequence length="214" mass="23112">MNDHYFSAQPSSAARRQEITVSLAGRQVPVTTAAGTFSPGHLDTGTEVLLRRLPAPPESGHLLDLGCGWGPLALHAALTGGPDLTVWALDINERALELTGENASRHGLTQVRPVTAEQVPEQLRFHQIWSNPPIKVGKPALHALLRSWLPRLEPGGTAWLVVARQLGADSLLRWLASGAWLDADDGTSTQTVPFRAARHSSAKGFRVLTVERLP</sequence>
<evidence type="ECO:0000313" key="4">
    <source>
        <dbReference type="EMBL" id="GGA11760.1"/>
    </source>
</evidence>
<reference evidence="4" key="1">
    <citation type="journal article" date="2014" name="Int. J. Syst. Evol. Microbiol.">
        <title>Complete genome sequence of Corynebacterium casei LMG S-19264T (=DSM 44701T), isolated from a smear-ripened cheese.</title>
        <authorList>
            <consortium name="US DOE Joint Genome Institute (JGI-PGF)"/>
            <person name="Walter F."/>
            <person name="Albersmeier A."/>
            <person name="Kalinowski J."/>
            <person name="Ruckert C."/>
        </authorList>
    </citation>
    <scope>NUCLEOTIDE SEQUENCE</scope>
    <source>
        <strain evidence="4">CGMCC 1.12785</strain>
    </source>
</reference>